<feature type="compositionally biased region" description="Basic and acidic residues" evidence="1">
    <location>
        <begin position="1"/>
        <end position="22"/>
    </location>
</feature>
<proteinExistence type="predicted"/>
<dbReference type="AlphaFoldDB" id="A0A511BLA2"/>
<name>A0A511BLA2_9PROT</name>
<dbReference type="Proteomes" id="UP000321405">
    <property type="component" value="Unassembled WGS sequence"/>
</dbReference>
<gene>
    <name evidence="2" type="ORF">SSA02_02920</name>
</gene>
<organism evidence="2 3">
    <name type="scientific">Swaminathania salitolerans</name>
    <dbReference type="NCBI Taxonomy" id="182838"/>
    <lineage>
        <taxon>Bacteria</taxon>
        <taxon>Pseudomonadati</taxon>
        <taxon>Pseudomonadota</taxon>
        <taxon>Alphaproteobacteria</taxon>
        <taxon>Acetobacterales</taxon>
        <taxon>Acetobacteraceae</taxon>
        <taxon>Swaminathania</taxon>
    </lineage>
</organism>
<sequence>MKKARENPDRTGAKARRGRESRAGSLSFAPVSGGEYHAIVIMARAGKTAMATVPRGHDPNREKN</sequence>
<evidence type="ECO:0000256" key="1">
    <source>
        <dbReference type="SAM" id="MobiDB-lite"/>
    </source>
</evidence>
<evidence type="ECO:0000313" key="3">
    <source>
        <dbReference type="Proteomes" id="UP000321405"/>
    </source>
</evidence>
<keyword evidence="3" id="KW-1185">Reference proteome</keyword>
<feature type="region of interest" description="Disordered" evidence="1">
    <location>
        <begin position="1"/>
        <end position="30"/>
    </location>
</feature>
<comment type="caution">
    <text evidence="2">The sequence shown here is derived from an EMBL/GenBank/DDBJ whole genome shotgun (WGS) entry which is preliminary data.</text>
</comment>
<protein>
    <submittedName>
        <fullName evidence="2">Uncharacterized protein</fullName>
    </submittedName>
</protein>
<dbReference type="EMBL" id="BJVC01000001">
    <property type="protein sequence ID" value="GEL01129.1"/>
    <property type="molecule type" value="Genomic_DNA"/>
</dbReference>
<reference evidence="2 3" key="1">
    <citation type="submission" date="2019-07" db="EMBL/GenBank/DDBJ databases">
        <title>Whole genome shotgun sequence of Swaminathania salitolerans NBRC 104436.</title>
        <authorList>
            <person name="Hosoyama A."/>
            <person name="Uohara A."/>
            <person name="Ohji S."/>
            <person name="Ichikawa N."/>
        </authorList>
    </citation>
    <scope>NUCLEOTIDE SEQUENCE [LARGE SCALE GENOMIC DNA]</scope>
    <source>
        <strain evidence="2 3">NBRC 104436</strain>
    </source>
</reference>
<evidence type="ECO:0000313" key="2">
    <source>
        <dbReference type="EMBL" id="GEL01129.1"/>
    </source>
</evidence>
<accession>A0A511BLA2</accession>